<evidence type="ECO:0000313" key="2">
    <source>
        <dbReference type="EMBL" id="KKK96663.1"/>
    </source>
</evidence>
<dbReference type="AlphaFoldDB" id="A0A0F8ZS69"/>
<dbReference type="EMBL" id="LAZR01046381">
    <property type="protein sequence ID" value="KKK96663.1"/>
    <property type="molecule type" value="Genomic_DNA"/>
</dbReference>
<proteinExistence type="predicted"/>
<feature type="region of interest" description="Disordered" evidence="1">
    <location>
        <begin position="161"/>
        <end position="222"/>
    </location>
</feature>
<gene>
    <name evidence="2" type="ORF">LCGC14_2660520</name>
</gene>
<sequence length="222" mass="23763">STKAKPEKEEVAVVGGKPKPRQEDFQLKEEDGGGSDIAAFTEALADWKVDQRLDERDAKATESQAQTEKQSQNQVFLEREAAFAEAHDDYEDMADAALGTLGQLKSPTAAQLSGALAASEQGPELLYYLGQHPDELQRITKLKPQAAVMSLGGIVAQLARTEEKGKEVETQTPLVSGAPPPATPIKKPAGGRKASPSDPATADGMSDEDWLKARNAQVRSRA</sequence>
<feature type="non-terminal residue" evidence="2">
    <location>
        <position position="1"/>
    </location>
</feature>
<feature type="compositionally biased region" description="Basic and acidic residues" evidence="1">
    <location>
        <begin position="1"/>
        <end position="11"/>
    </location>
</feature>
<evidence type="ECO:0008006" key="3">
    <source>
        <dbReference type="Google" id="ProtNLM"/>
    </source>
</evidence>
<name>A0A0F8ZS69_9ZZZZ</name>
<feature type="region of interest" description="Disordered" evidence="1">
    <location>
        <begin position="1"/>
        <end position="35"/>
    </location>
</feature>
<accession>A0A0F8ZS69</accession>
<reference evidence="2" key="1">
    <citation type="journal article" date="2015" name="Nature">
        <title>Complex archaea that bridge the gap between prokaryotes and eukaryotes.</title>
        <authorList>
            <person name="Spang A."/>
            <person name="Saw J.H."/>
            <person name="Jorgensen S.L."/>
            <person name="Zaremba-Niedzwiedzka K."/>
            <person name="Martijn J."/>
            <person name="Lind A.E."/>
            <person name="van Eijk R."/>
            <person name="Schleper C."/>
            <person name="Guy L."/>
            <person name="Ettema T.J."/>
        </authorList>
    </citation>
    <scope>NUCLEOTIDE SEQUENCE</scope>
</reference>
<protein>
    <recommendedName>
        <fullName evidence="3">Scaffolding protein</fullName>
    </recommendedName>
</protein>
<feature type="compositionally biased region" description="Basic and acidic residues" evidence="1">
    <location>
        <begin position="20"/>
        <end position="31"/>
    </location>
</feature>
<comment type="caution">
    <text evidence="2">The sequence shown here is derived from an EMBL/GenBank/DDBJ whole genome shotgun (WGS) entry which is preliminary data.</text>
</comment>
<evidence type="ECO:0000256" key="1">
    <source>
        <dbReference type="SAM" id="MobiDB-lite"/>
    </source>
</evidence>
<organism evidence="2">
    <name type="scientific">marine sediment metagenome</name>
    <dbReference type="NCBI Taxonomy" id="412755"/>
    <lineage>
        <taxon>unclassified sequences</taxon>
        <taxon>metagenomes</taxon>
        <taxon>ecological metagenomes</taxon>
    </lineage>
</organism>